<dbReference type="InterPro" id="IPR021457">
    <property type="entry name" value="DUF3108"/>
</dbReference>
<accession>A0A1G9IAQ1</accession>
<keyword evidence="4" id="KW-1185">Reference proteome</keyword>
<evidence type="ECO:0008006" key="5">
    <source>
        <dbReference type="Google" id="ProtNLM"/>
    </source>
</evidence>
<dbReference type="RefSeq" id="WP_093162933.1">
    <property type="nucleotide sequence ID" value="NZ_FNEK01000073.1"/>
</dbReference>
<reference evidence="3 4" key="1">
    <citation type="submission" date="2016-10" db="EMBL/GenBank/DDBJ databases">
        <authorList>
            <person name="de Groot N.N."/>
        </authorList>
    </citation>
    <scope>NUCLEOTIDE SEQUENCE [LARGE SCALE GENOMIC DNA]</scope>
    <source>
        <strain evidence="3 4">DSM 25294</strain>
    </source>
</reference>
<evidence type="ECO:0000256" key="1">
    <source>
        <dbReference type="SAM" id="MobiDB-lite"/>
    </source>
</evidence>
<sequence length="234" mass="25414">MRLLPVLALALACATAAAAEEGRFAVSIAGFGAGTISFQGSEANGRYEASGQVASKGLASRLYPAQISVAVRGGVSGNRYAPAHYKETAIRKGKTKHATFRYANATPEVTKNPPDKNRKSYHAEAKDQKGTVDPMTAAFAILRDRPADLACNLDISPFDGRERTRIRMRGGTRKGDQLTCPGTYSRIDGFSDREMAEKVHWPFSVVYTVLPDGTHRVTEVVVPTTLGKVRMQRR</sequence>
<name>A0A1G9IAQ1_9RHOB</name>
<evidence type="ECO:0000313" key="3">
    <source>
        <dbReference type="EMBL" id="SDL22192.1"/>
    </source>
</evidence>
<feature type="compositionally biased region" description="Basic and acidic residues" evidence="1">
    <location>
        <begin position="113"/>
        <end position="129"/>
    </location>
</feature>
<proteinExistence type="predicted"/>
<dbReference type="Pfam" id="PF11306">
    <property type="entry name" value="DUF3108"/>
    <property type="match status" value="1"/>
</dbReference>
<organism evidence="3 4">
    <name type="scientific">Aliiruegeria lutimaris</name>
    <dbReference type="NCBI Taxonomy" id="571298"/>
    <lineage>
        <taxon>Bacteria</taxon>
        <taxon>Pseudomonadati</taxon>
        <taxon>Pseudomonadota</taxon>
        <taxon>Alphaproteobacteria</taxon>
        <taxon>Rhodobacterales</taxon>
        <taxon>Roseobacteraceae</taxon>
        <taxon>Aliiruegeria</taxon>
    </lineage>
</organism>
<dbReference type="AlphaFoldDB" id="A0A1G9IAQ1"/>
<dbReference type="OrthoDB" id="7844015at2"/>
<keyword evidence="2" id="KW-0732">Signal</keyword>
<dbReference type="EMBL" id="FNEK01000073">
    <property type="protein sequence ID" value="SDL22192.1"/>
    <property type="molecule type" value="Genomic_DNA"/>
</dbReference>
<feature type="signal peptide" evidence="2">
    <location>
        <begin position="1"/>
        <end position="18"/>
    </location>
</feature>
<dbReference type="STRING" id="571298.SAMN04488026_107318"/>
<protein>
    <recommendedName>
        <fullName evidence="5">DUF3108 domain-containing protein</fullName>
    </recommendedName>
</protein>
<feature type="region of interest" description="Disordered" evidence="1">
    <location>
        <begin position="107"/>
        <end position="129"/>
    </location>
</feature>
<gene>
    <name evidence="3" type="ORF">SAMN04488026_107318</name>
</gene>
<feature type="chain" id="PRO_5011478495" description="DUF3108 domain-containing protein" evidence="2">
    <location>
        <begin position="19"/>
        <end position="234"/>
    </location>
</feature>
<evidence type="ECO:0000256" key="2">
    <source>
        <dbReference type="SAM" id="SignalP"/>
    </source>
</evidence>
<dbReference type="Proteomes" id="UP000199382">
    <property type="component" value="Unassembled WGS sequence"/>
</dbReference>
<evidence type="ECO:0000313" key="4">
    <source>
        <dbReference type="Proteomes" id="UP000199382"/>
    </source>
</evidence>